<feature type="active site" evidence="1">
    <location>
        <position position="272"/>
    </location>
</feature>
<feature type="disulfide bond" evidence="2">
    <location>
        <begin position="58"/>
        <end position="83"/>
    </location>
</feature>
<dbReference type="InterPro" id="IPR036514">
    <property type="entry name" value="SGNH_hydro_sf"/>
</dbReference>
<dbReference type="EMBL" id="CP032568">
    <property type="protein sequence ID" value="AYF75323.1"/>
    <property type="molecule type" value="Genomic_DNA"/>
</dbReference>
<sequence>MSTLFRTAAACAVLAGTVLLAPAAAAAPVYHEYVALGDSWAADATLSNISTQHAPLGCAQSAGNYPKQVAAALGVAVFRDATCGSATTVHMSAPQRLPVSINAPQFDRLTPTTDLVTLGIGGNDAGLADAVTGCLTTDPAVSPCQTTWVPDGVDAMSANIRAAEPVVIAVLNGIKARAPHARILLLDYFKGVGDRGCFASIPISDTDTAWIAHKLIELNAMLARAAAATGVELVNTYATSDGHDGCQAPGTRWAEGVIPLSHNPPGPAVPFHPNQLGADHQARSVLAALGT</sequence>
<dbReference type="Proteomes" id="UP000267164">
    <property type="component" value="Chromosome"/>
</dbReference>
<evidence type="ECO:0000313" key="6">
    <source>
        <dbReference type="Proteomes" id="UP000267164"/>
    </source>
</evidence>
<reference evidence="5 6" key="1">
    <citation type="submission" date="2018-09" db="EMBL/GenBank/DDBJ databases">
        <title>Nocardia yunnanensis sp. nov., an actinomycete isolated from a soil sample.</title>
        <authorList>
            <person name="Zhang J."/>
        </authorList>
    </citation>
    <scope>NUCLEOTIDE SEQUENCE [LARGE SCALE GENOMIC DNA]</scope>
    <source>
        <strain evidence="5 6">CFHS0054</strain>
    </source>
</reference>
<dbReference type="SUPFAM" id="SSF52266">
    <property type="entry name" value="SGNH hydrolase"/>
    <property type="match status" value="1"/>
</dbReference>
<feature type="disulfide bond" evidence="2">
    <location>
        <begin position="134"/>
        <end position="144"/>
    </location>
</feature>
<accession>A0A386ZDQ9</accession>
<dbReference type="Gene3D" id="3.40.50.1110">
    <property type="entry name" value="SGNH hydrolase"/>
    <property type="match status" value="1"/>
</dbReference>
<dbReference type="KEGG" id="nyu:D7D52_17210"/>
<feature type="active site" description="Nucleophile" evidence="1">
    <location>
        <position position="39"/>
    </location>
</feature>
<dbReference type="CDD" id="cd01823">
    <property type="entry name" value="SEST_like"/>
    <property type="match status" value="1"/>
</dbReference>
<gene>
    <name evidence="5" type="ORF">D7D52_17210</name>
</gene>
<proteinExistence type="predicted"/>
<keyword evidence="3" id="KW-0732">Signal</keyword>
<feature type="disulfide bond" evidence="2">
    <location>
        <begin position="197"/>
        <end position="246"/>
    </location>
</feature>
<dbReference type="InterPro" id="IPR013830">
    <property type="entry name" value="SGNH_hydro"/>
</dbReference>
<dbReference type="GO" id="GO:0004806">
    <property type="term" value="F:triacylglycerol lipase activity"/>
    <property type="evidence" value="ECO:0007669"/>
    <property type="project" value="TreeGrafter"/>
</dbReference>
<evidence type="ECO:0000256" key="3">
    <source>
        <dbReference type="SAM" id="SignalP"/>
    </source>
</evidence>
<evidence type="ECO:0000256" key="1">
    <source>
        <dbReference type="PIRSR" id="PIRSR637460-1"/>
    </source>
</evidence>
<organism evidence="5 6">
    <name type="scientific">Nocardia yunnanensis</name>
    <dbReference type="NCBI Taxonomy" id="2382165"/>
    <lineage>
        <taxon>Bacteria</taxon>
        <taxon>Bacillati</taxon>
        <taxon>Actinomycetota</taxon>
        <taxon>Actinomycetes</taxon>
        <taxon>Mycobacteriales</taxon>
        <taxon>Nocardiaceae</taxon>
        <taxon>Nocardia</taxon>
    </lineage>
</organism>
<name>A0A386ZDQ9_9NOCA</name>
<keyword evidence="5" id="KW-0378">Hydrolase</keyword>
<dbReference type="AlphaFoldDB" id="A0A386ZDQ9"/>
<protein>
    <submittedName>
        <fullName evidence="5">SGNH/GDSL hydrolase family protein</fullName>
    </submittedName>
</protein>
<evidence type="ECO:0000313" key="5">
    <source>
        <dbReference type="EMBL" id="AYF75323.1"/>
    </source>
</evidence>
<feature type="signal peptide" evidence="3">
    <location>
        <begin position="1"/>
        <end position="26"/>
    </location>
</feature>
<dbReference type="PANTHER" id="PTHR37981:SF1">
    <property type="entry name" value="SGNH HYDROLASE-TYPE ESTERASE DOMAIN-CONTAINING PROTEIN"/>
    <property type="match status" value="1"/>
</dbReference>
<dbReference type="InterPro" id="IPR037460">
    <property type="entry name" value="SEST-like"/>
</dbReference>
<feature type="chain" id="PRO_5017226454" evidence="3">
    <location>
        <begin position="27"/>
        <end position="291"/>
    </location>
</feature>
<dbReference type="GO" id="GO:0019433">
    <property type="term" value="P:triglyceride catabolic process"/>
    <property type="evidence" value="ECO:0007669"/>
    <property type="project" value="TreeGrafter"/>
</dbReference>
<feature type="domain" description="SGNH hydrolase-type esterase" evidence="4">
    <location>
        <begin position="35"/>
        <end position="278"/>
    </location>
</feature>
<dbReference type="PANTHER" id="PTHR37981">
    <property type="entry name" value="LIPASE 2"/>
    <property type="match status" value="1"/>
</dbReference>
<dbReference type="OrthoDB" id="5503950at2"/>
<dbReference type="Pfam" id="PF13472">
    <property type="entry name" value="Lipase_GDSL_2"/>
    <property type="match status" value="1"/>
</dbReference>
<keyword evidence="2" id="KW-1015">Disulfide bond</keyword>
<keyword evidence="6" id="KW-1185">Reference proteome</keyword>
<evidence type="ECO:0000259" key="4">
    <source>
        <dbReference type="Pfam" id="PF13472"/>
    </source>
</evidence>
<evidence type="ECO:0000256" key="2">
    <source>
        <dbReference type="PIRSR" id="PIRSR637460-2"/>
    </source>
</evidence>